<evidence type="ECO:0000259" key="1">
    <source>
        <dbReference type="PROSITE" id="PS50930"/>
    </source>
</evidence>
<keyword evidence="3" id="KW-1185">Reference proteome</keyword>
<dbReference type="SMART" id="SM00850">
    <property type="entry name" value="LytTR"/>
    <property type="match status" value="1"/>
</dbReference>
<dbReference type="OrthoDB" id="9808614at2"/>
<dbReference type="Proteomes" id="UP000051576">
    <property type="component" value="Unassembled WGS sequence"/>
</dbReference>
<dbReference type="eggNOG" id="COG3279">
    <property type="taxonomic scope" value="Bacteria"/>
</dbReference>
<dbReference type="PATRIC" id="fig|1133569.4.peg.1847"/>
<evidence type="ECO:0000313" key="3">
    <source>
        <dbReference type="Proteomes" id="UP000051576"/>
    </source>
</evidence>
<dbReference type="PROSITE" id="PS50930">
    <property type="entry name" value="HTH_LYTTR"/>
    <property type="match status" value="1"/>
</dbReference>
<evidence type="ECO:0000313" key="2">
    <source>
        <dbReference type="EMBL" id="KRM86274.1"/>
    </source>
</evidence>
<dbReference type="STRING" id="1133569.FD21_GL001702"/>
<feature type="domain" description="HTH LytTR-type" evidence="1">
    <location>
        <begin position="54"/>
        <end position="148"/>
    </location>
</feature>
<proteinExistence type="predicted"/>
<reference evidence="2 3" key="1">
    <citation type="journal article" date="2015" name="Genome Announc.">
        <title>Expanding the biotechnology potential of lactobacilli through comparative genomics of 213 strains and associated genera.</title>
        <authorList>
            <person name="Sun Z."/>
            <person name="Harris H.M."/>
            <person name="McCann A."/>
            <person name="Guo C."/>
            <person name="Argimon S."/>
            <person name="Zhang W."/>
            <person name="Yang X."/>
            <person name="Jeffery I.B."/>
            <person name="Cooney J.C."/>
            <person name="Kagawa T.F."/>
            <person name="Liu W."/>
            <person name="Song Y."/>
            <person name="Salvetti E."/>
            <person name="Wrobel A."/>
            <person name="Rasinkangas P."/>
            <person name="Parkhill J."/>
            <person name="Rea M.C."/>
            <person name="O'Sullivan O."/>
            <person name="Ritari J."/>
            <person name="Douillard F.P."/>
            <person name="Paul Ross R."/>
            <person name="Yang R."/>
            <person name="Briner A.E."/>
            <person name="Felis G.E."/>
            <person name="de Vos W.M."/>
            <person name="Barrangou R."/>
            <person name="Klaenhammer T.R."/>
            <person name="Caufield P.W."/>
            <person name="Cui Y."/>
            <person name="Zhang H."/>
            <person name="O'Toole P.W."/>
        </authorList>
    </citation>
    <scope>NUCLEOTIDE SEQUENCE [LARGE SCALE GENOMIC DNA]</scope>
    <source>
        <strain evidence="2 3">DSM 20605</strain>
    </source>
</reference>
<dbReference type="InterPro" id="IPR007492">
    <property type="entry name" value="LytTR_DNA-bd_dom"/>
</dbReference>
<comment type="caution">
    <text evidence="2">The sequence shown here is derived from an EMBL/GenBank/DDBJ whole genome shotgun (WGS) entry which is preliminary data.</text>
</comment>
<dbReference type="Pfam" id="PF04397">
    <property type="entry name" value="LytTR"/>
    <property type="match status" value="1"/>
</dbReference>
<dbReference type="EMBL" id="AYYX01000057">
    <property type="protein sequence ID" value="KRM86274.1"/>
    <property type="molecule type" value="Genomic_DNA"/>
</dbReference>
<dbReference type="PANTHER" id="PTHR37299:SF4">
    <property type="entry name" value="TRANSCRIPTIONAL REGULATOR"/>
    <property type="match status" value="1"/>
</dbReference>
<dbReference type="PANTHER" id="PTHR37299">
    <property type="entry name" value="TRANSCRIPTIONAL REGULATOR-RELATED"/>
    <property type="match status" value="1"/>
</dbReference>
<dbReference type="Gene3D" id="2.40.50.1020">
    <property type="entry name" value="LytTr DNA-binding domain"/>
    <property type="match status" value="1"/>
</dbReference>
<dbReference type="InterPro" id="IPR046947">
    <property type="entry name" value="LytR-like"/>
</dbReference>
<gene>
    <name evidence="2" type="ORF">FD21_GL001702</name>
</gene>
<protein>
    <recommendedName>
        <fullName evidence="1">HTH LytTR-type domain-containing protein</fullName>
    </recommendedName>
</protein>
<sequence length="152" mass="18267">MKITIEVQSDLQEKEIIIRTPKLDQQVKDLSQLLEKQVQQTQHFKFFDQDGTEYYLKLTEILFFETDERKILVHTARQTYLTDKKLYQLAELLPPNFMRVAKSAILNLDQIFSLKHTLTGNVIQFYNSQKQLYVSRSYYKSLKHRLNERRLH</sequence>
<organism evidence="2 3">
    <name type="scientific">Liquorilactobacillus vini DSM 20605</name>
    <dbReference type="NCBI Taxonomy" id="1133569"/>
    <lineage>
        <taxon>Bacteria</taxon>
        <taxon>Bacillati</taxon>
        <taxon>Bacillota</taxon>
        <taxon>Bacilli</taxon>
        <taxon>Lactobacillales</taxon>
        <taxon>Lactobacillaceae</taxon>
        <taxon>Liquorilactobacillus</taxon>
    </lineage>
</organism>
<accession>A0A0R2C5S7</accession>
<name>A0A0R2C5S7_9LACO</name>
<dbReference type="GO" id="GO:0000156">
    <property type="term" value="F:phosphorelay response regulator activity"/>
    <property type="evidence" value="ECO:0007669"/>
    <property type="project" value="InterPro"/>
</dbReference>
<dbReference type="RefSeq" id="WP_010581563.1">
    <property type="nucleotide sequence ID" value="NZ_AHYZ01000216.1"/>
</dbReference>
<dbReference type="AlphaFoldDB" id="A0A0R2C5S7"/>
<dbReference type="GO" id="GO:0003677">
    <property type="term" value="F:DNA binding"/>
    <property type="evidence" value="ECO:0007669"/>
    <property type="project" value="InterPro"/>
</dbReference>